<name>A0A4Z2FD44_9TELE</name>
<proteinExistence type="predicted"/>
<evidence type="ECO:0000313" key="2">
    <source>
        <dbReference type="EMBL" id="TNN39166.1"/>
    </source>
</evidence>
<evidence type="ECO:0000256" key="1">
    <source>
        <dbReference type="SAM" id="MobiDB-lite"/>
    </source>
</evidence>
<comment type="caution">
    <text evidence="2">The sequence shown here is derived from an EMBL/GenBank/DDBJ whole genome shotgun (WGS) entry which is preliminary data.</text>
</comment>
<keyword evidence="3" id="KW-1185">Reference proteome</keyword>
<accession>A0A4Z2FD44</accession>
<reference evidence="2 3" key="1">
    <citation type="submission" date="2019-03" db="EMBL/GenBank/DDBJ databases">
        <title>First draft genome of Liparis tanakae, snailfish: a comprehensive survey of snailfish specific genes.</title>
        <authorList>
            <person name="Kim W."/>
            <person name="Song I."/>
            <person name="Jeong J.-H."/>
            <person name="Kim D."/>
            <person name="Kim S."/>
            <person name="Ryu S."/>
            <person name="Song J.Y."/>
            <person name="Lee S.K."/>
        </authorList>
    </citation>
    <scope>NUCLEOTIDE SEQUENCE [LARGE SCALE GENOMIC DNA]</scope>
    <source>
        <tissue evidence="2">Muscle</tissue>
    </source>
</reference>
<evidence type="ECO:0000313" key="3">
    <source>
        <dbReference type="Proteomes" id="UP000314294"/>
    </source>
</evidence>
<feature type="region of interest" description="Disordered" evidence="1">
    <location>
        <begin position="1"/>
        <end position="35"/>
    </location>
</feature>
<protein>
    <submittedName>
        <fullName evidence="2">Uncharacterized protein</fullName>
    </submittedName>
</protein>
<gene>
    <name evidence="2" type="ORF">EYF80_050672</name>
</gene>
<sequence length="76" mass="8465">MDACTGVEPAGTRRYPQVPAGTRRSPRADGGHTVRCNRVTSSGVWRWCRACTSPNNHQVEPEDSNRTLQLILRLCD</sequence>
<dbReference type="EMBL" id="SRLO01001304">
    <property type="protein sequence ID" value="TNN39166.1"/>
    <property type="molecule type" value="Genomic_DNA"/>
</dbReference>
<dbReference type="AlphaFoldDB" id="A0A4Z2FD44"/>
<dbReference type="Proteomes" id="UP000314294">
    <property type="component" value="Unassembled WGS sequence"/>
</dbReference>
<organism evidence="2 3">
    <name type="scientific">Liparis tanakae</name>
    <name type="common">Tanaka's snailfish</name>
    <dbReference type="NCBI Taxonomy" id="230148"/>
    <lineage>
        <taxon>Eukaryota</taxon>
        <taxon>Metazoa</taxon>
        <taxon>Chordata</taxon>
        <taxon>Craniata</taxon>
        <taxon>Vertebrata</taxon>
        <taxon>Euteleostomi</taxon>
        <taxon>Actinopterygii</taxon>
        <taxon>Neopterygii</taxon>
        <taxon>Teleostei</taxon>
        <taxon>Neoteleostei</taxon>
        <taxon>Acanthomorphata</taxon>
        <taxon>Eupercaria</taxon>
        <taxon>Perciformes</taxon>
        <taxon>Cottioidei</taxon>
        <taxon>Cottales</taxon>
        <taxon>Liparidae</taxon>
        <taxon>Liparis</taxon>
    </lineage>
</organism>